<evidence type="ECO:0000256" key="1">
    <source>
        <dbReference type="SAM" id="Coils"/>
    </source>
</evidence>
<feature type="coiled-coil region" evidence="1">
    <location>
        <begin position="710"/>
        <end position="765"/>
    </location>
</feature>
<dbReference type="PANTHER" id="PTHR33883">
    <property type="entry name" value="WPP DOMAIN-ASSOCIATED PROTEIN"/>
    <property type="match status" value="1"/>
</dbReference>
<keyword evidence="1" id="KW-0175">Coiled coil</keyword>
<dbReference type="Proteomes" id="UP000298416">
    <property type="component" value="Unassembled WGS sequence"/>
</dbReference>
<name>A0A8X9A099_SALSN</name>
<protein>
    <recommendedName>
        <fullName evidence="4">WPP domain-associated protein</fullName>
    </recommendedName>
</protein>
<feature type="coiled-coil region" evidence="1">
    <location>
        <begin position="472"/>
        <end position="499"/>
    </location>
</feature>
<reference evidence="2" key="1">
    <citation type="submission" date="2018-01" db="EMBL/GenBank/DDBJ databases">
        <authorList>
            <person name="Mao J.F."/>
        </authorList>
    </citation>
    <scope>NUCLEOTIDE SEQUENCE</scope>
    <source>
        <strain evidence="2">Huo1</strain>
        <tissue evidence="2">Leaf</tissue>
    </source>
</reference>
<dbReference type="OrthoDB" id="619142at2759"/>
<sequence length="890" mass="100563">MEGGEVVVNGGTSNGYVCGVACGNGLGQVCNGNGLKQVYSENVSGGTSVSEDMNGNLAEVVLEDWENYWEDVSDRLMISRMVSDSVIKGMVTAVEQDSAQQIAAKELELATLKERLQSLEVGPDECEDVRLPIAQKEYDIGKSCSTSACKTLEVMRGELNALRNLAREQFKKVKKEIDCAATGSNSVKKTSSGSELVGLGGMLHEKHSESWADVNKTLQCLNTTFDSVCKKVDDILICSNISFCESQQGDKLLTKVGNVVIQTMFRSPREEFEEKLEKDYKLCGIKDMNWLEKFNDVASLGTKLEAIQKSLSMPESELVSHGSNDLDNFHPKALGNHVTRPTSLYGENGTVDEPNVHVAESYDYQQLKHMSKEELVTYFSSIITKIKRDNESDLHQLTDKYYILKREYLKMKGSFVAHMKYEEFDALRKKIFQVSSKLENFLSENERFPALTNSIQSWENMKHKLGSLLSENNHLRNCLSDKENEVKGLKEQVSSAASEILQHSLAEQNFLKLVESLQSTLEESCIKASLSEEIYKSVLREQIAQTRFSSEDLEMELLITQEISDIILKEAAISAETANKYGFKDSDIESLIMQGYVSFVFTEITRDVVQQLDNLHQKALINEEKVTCLERKSIEKENELGLEVEEKDKLKQEIHDLRFAMEHKERLAMDLSVSFSKEREQFELASKDLIALREHASREQTLVTEHLQKIEVCKLEMNKLDQKLAQTEAVLTEVDRERSAAFTLIQELNDKLSLSEAREQTTKKEMEMAANRFSKLFAEFEWAVSGAIKNTSSRLEDASTHLKAITGMANELRRSELMYKQKLERGNTDLKMAESEVDLLGDEVDALLRLLEKIYIALDHYSPVLKHYPGIIEILELVKRELSGESTILS</sequence>
<accession>A0A8X9A099</accession>
<dbReference type="AlphaFoldDB" id="A0A8X9A099"/>
<keyword evidence="3" id="KW-1185">Reference proteome</keyword>
<proteinExistence type="predicted"/>
<dbReference type="PANTHER" id="PTHR33883:SF10">
    <property type="entry name" value="WPP DOMAIN-ASSOCIATED PROTEIN"/>
    <property type="match status" value="1"/>
</dbReference>
<evidence type="ECO:0000313" key="3">
    <source>
        <dbReference type="Proteomes" id="UP000298416"/>
    </source>
</evidence>
<gene>
    <name evidence="2" type="ORF">SASPL_113984</name>
</gene>
<organism evidence="2">
    <name type="scientific">Salvia splendens</name>
    <name type="common">Scarlet sage</name>
    <dbReference type="NCBI Taxonomy" id="180675"/>
    <lineage>
        <taxon>Eukaryota</taxon>
        <taxon>Viridiplantae</taxon>
        <taxon>Streptophyta</taxon>
        <taxon>Embryophyta</taxon>
        <taxon>Tracheophyta</taxon>
        <taxon>Spermatophyta</taxon>
        <taxon>Magnoliopsida</taxon>
        <taxon>eudicotyledons</taxon>
        <taxon>Gunneridae</taxon>
        <taxon>Pentapetalae</taxon>
        <taxon>asterids</taxon>
        <taxon>lamiids</taxon>
        <taxon>Lamiales</taxon>
        <taxon>Lamiaceae</taxon>
        <taxon>Nepetoideae</taxon>
        <taxon>Mentheae</taxon>
        <taxon>Salviinae</taxon>
        <taxon>Salvia</taxon>
        <taxon>Salvia subgen. Calosphace</taxon>
        <taxon>core Calosphace</taxon>
    </lineage>
</organism>
<dbReference type="EMBL" id="PNBA02000005">
    <property type="protein sequence ID" value="KAG6423583.1"/>
    <property type="molecule type" value="Genomic_DNA"/>
</dbReference>
<reference evidence="2" key="2">
    <citation type="submission" date="2020-08" db="EMBL/GenBank/DDBJ databases">
        <title>Plant Genome Project.</title>
        <authorList>
            <person name="Zhang R.-G."/>
        </authorList>
    </citation>
    <scope>NUCLEOTIDE SEQUENCE</scope>
    <source>
        <strain evidence="2">Huo1</strain>
        <tissue evidence="2">Leaf</tissue>
    </source>
</reference>
<evidence type="ECO:0008006" key="4">
    <source>
        <dbReference type="Google" id="ProtNLM"/>
    </source>
</evidence>
<evidence type="ECO:0000313" key="2">
    <source>
        <dbReference type="EMBL" id="KAG6423583.1"/>
    </source>
</evidence>
<comment type="caution">
    <text evidence="2">The sequence shown here is derived from an EMBL/GenBank/DDBJ whole genome shotgun (WGS) entry which is preliminary data.</text>
</comment>
<dbReference type="InterPro" id="IPR037490">
    <property type="entry name" value="WAP"/>
</dbReference>